<feature type="compositionally biased region" description="Basic and acidic residues" evidence="1">
    <location>
        <begin position="146"/>
        <end position="159"/>
    </location>
</feature>
<evidence type="ECO:0000256" key="1">
    <source>
        <dbReference type="SAM" id="MobiDB-lite"/>
    </source>
</evidence>
<evidence type="ECO:0000313" key="2">
    <source>
        <dbReference type="EMBL" id="CAN82116.1"/>
    </source>
</evidence>
<dbReference type="AlphaFoldDB" id="A5AFY7"/>
<feature type="compositionally biased region" description="Basic and acidic residues" evidence="1">
    <location>
        <begin position="126"/>
        <end position="138"/>
    </location>
</feature>
<dbReference type="EMBL" id="AM425744">
    <property type="protein sequence ID" value="CAN82116.1"/>
    <property type="molecule type" value="Genomic_DNA"/>
</dbReference>
<organism evidence="2">
    <name type="scientific">Vitis vinifera</name>
    <name type="common">Grape</name>
    <dbReference type="NCBI Taxonomy" id="29760"/>
    <lineage>
        <taxon>Eukaryota</taxon>
        <taxon>Viridiplantae</taxon>
        <taxon>Streptophyta</taxon>
        <taxon>Embryophyta</taxon>
        <taxon>Tracheophyta</taxon>
        <taxon>Spermatophyta</taxon>
        <taxon>Magnoliopsida</taxon>
        <taxon>eudicotyledons</taxon>
        <taxon>Gunneridae</taxon>
        <taxon>Pentapetalae</taxon>
        <taxon>rosids</taxon>
        <taxon>Vitales</taxon>
        <taxon>Vitaceae</taxon>
        <taxon>Viteae</taxon>
        <taxon>Vitis</taxon>
    </lineage>
</organism>
<reference evidence="2" key="1">
    <citation type="journal article" date="2007" name="PLoS ONE">
        <title>The first genome sequence of an elite grapevine cultivar (Pinot noir Vitis vinifera L.): coping with a highly heterozygous genome.</title>
        <authorList>
            <person name="Velasco R."/>
            <person name="Zharkikh A."/>
            <person name="Troggio M."/>
            <person name="Cartwright D.A."/>
            <person name="Cestaro A."/>
            <person name="Pruss D."/>
            <person name="Pindo M."/>
            <person name="FitzGerald L.M."/>
            <person name="Vezzulli S."/>
            <person name="Reid J."/>
            <person name="Malacarne G."/>
            <person name="Iliev D."/>
            <person name="Coppola G."/>
            <person name="Wardell B."/>
            <person name="Micheletti D."/>
            <person name="Macalma T."/>
            <person name="Facci M."/>
            <person name="Mitchell J.T."/>
            <person name="Perazzolli M."/>
            <person name="Eldredge G."/>
            <person name="Gatto P."/>
            <person name="Oyzerski R."/>
            <person name="Moretto M."/>
            <person name="Gutin N."/>
            <person name="Stefanini M."/>
            <person name="Chen Y."/>
            <person name="Segala C."/>
            <person name="Davenport C."/>
            <person name="Dematte L."/>
            <person name="Mraz A."/>
            <person name="Battilana J."/>
            <person name="Stormo K."/>
            <person name="Costa F."/>
            <person name="Tao Q."/>
            <person name="Si-Ammour A."/>
            <person name="Harkins T."/>
            <person name="Lackey A."/>
            <person name="Perbost C."/>
            <person name="Taillon B."/>
            <person name="Stella A."/>
            <person name="Solovyev V."/>
            <person name="Fawcett J.A."/>
            <person name="Sterck L."/>
            <person name="Vandepoele K."/>
            <person name="Grando S.M."/>
            <person name="Toppo S."/>
            <person name="Moser C."/>
            <person name="Lanchbury J."/>
            <person name="Bogden R."/>
            <person name="Skolnick M."/>
            <person name="Sgaramella V."/>
            <person name="Bhatnagar S.K."/>
            <person name="Fontana P."/>
            <person name="Gutin A."/>
            <person name="Van de Peer Y."/>
            <person name="Salamini F."/>
            <person name="Viola R."/>
        </authorList>
    </citation>
    <scope>NUCLEOTIDE SEQUENCE</scope>
</reference>
<protein>
    <submittedName>
        <fullName evidence="2">Uncharacterized protein</fullName>
    </submittedName>
</protein>
<name>A5AFY7_VITVI</name>
<gene>
    <name evidence="2" type="ORF">VITISV_031341</name>
</gene>
<accession>A5AFY7</accession>
<feature type="region of interest" description="Disordered" evidence="1">
    <location>
        <begin position="126"/>
        <end position="159"/>
    </location>
</feature>
<proteinExistence type="predicted"/>
<sequence length="159" mass="18330">MNTRSQPTKVFDSVVIPVKGIRTGCRTRPPMDLLAMVMGRGSWLVVVIACKTRFTLVNDPDNHIWIAHVGYPDVLWSGRIYESRPDVYALKIRMRVTRMTMRVMCHYKMRVTCHVSLARHIERSKNVKAPKRIERESSGRPGLSTKNEKGDARDVPRHF</sequence>